<dbReference type="Proteomes" id="UP000254848">
    <property type="component" value="Unassembled WGS sequence"/>
</dbReference>
<dbReference type="InterPro" id="IPR009057">
    <property type="entry name" value="Homeodomain-like_sf"/>
</dbReference>
<dbReference type="InterPro" id="IPR050959">
    <property type="entry name" value="MarA-like"/>
</dbReference>
<proteinExistence type="predicted"/>
<keyword evidence="1" id="KW-0805">Transcription regulation</keyword>
<dbReference type="InterPro" id="IPR020449">
    <property type="entry name" value="Tscrpt_reg_AraC-type_HTH"/>
</dbReference>
<gene>
    <name evidence="5" type="ORF">C8D90_103166</name>
</gene>
<reference evidence="5 6" key="1">
    <citation type="submission" date="2018-07" db="EMBL/GenBank/DDBJ databases">
        <title>Genomic Encyclopedia of Type Strains, Phase IV (KMG-IV): sequencing the most valuable type-strain genomes for metagenomic binning, comparative biology and taxonomic classification.</title>
        <authorList>
            <person name="Goeker M."/>
        </authorList>
    </citation>
    <scope>NUCLEOTIDE SEQUENCE [LARGE SCALE GENOMIC DNA]</scope>
    <source>
        <strain evidence="5 6">DSM 103736</strain>
    </source>
</reference>
<feature type="domain" description="HTH araC/xylS-type" evidence="4">
    <location>
        <begin position="16"/>
        <end position="114"/>
    </location>
</feature>
<keyword evidence="2" id="KW-0238">DNA-binding</keyword>
<dbReference type="InterPro" id="IPR018060">
    <property type="entry name" value="HTH_AraC"/>
</dbReference>
<dbReference type="GO" id="GO:0043565">
    <property type="term" value="F:sequence-specific DNA binding"/>
    <property type="evidence" value="ECO:0007669"/>
    <property type="project" value="InterPro"/>
</dbReference>
<dbReference type="PRINTS" id="PR00032">
    <property type="entry name" value="HTHARAC"/>
</dbReference>
<dbReference type="PANTHER" id="PTHR47504">
    <property type="entry name" value="RIGHT ORIGIN-BINDING PROTEIN"/>
    <property type="match status" value="1"/>
</dbReference>
<dbReference type="SUPFAM" id="SSF46689">
    <property type="entry name" value="Homeodomain-like"/>
    <property type="match status" value="2"/>
</dbReference>
<name>A0A370QU49_9GAMM</name>
<accession>A0A370QU49</accession>
<dbReference type="RefSeq" id="WP_230472983.1">
    <property type="nucleotide sequence ID" value="NZ_QRAP01000003.1"/>
</dbReference>
<dbReference type="EMBL" id="QRAP01000003">
    <property type="protein sequence ID" value="RDK92774.1"/>
    <property type="molecule type" value="Genomic_DNA"/>
</dbReference>
<dbReference type="Gene3D" id="1.10.10.60">
    <property type="entry name" value="Homeodomain-like"/>
    <property type="match status" value="2"/>
</dbReference>
<dbReference type="PANTHER" id="PTHR47504:SF5">
    <property type="entry name" value="RIGHT ORIGIN-BINDING PROTEIN"/>
    <property type="match status" value="1"/>
</dbReference>
<organism evidence="5 6">
    <name type="scientific">Enterobacillus tribolii</name>
    <dbReference type="NCBI Taxonomy" id="1487935"/>
    <lineage>
        <taxon>Bacteria</taxon>
        <taxon>Pseudomonadati</taxon>
        <taxon>Pseudomonadota</taxon>
        <taxon>Gammaproteobacteria</taxon>
        <taxon>Enterobacterales</taxon>
        <taxon>Hafniaceae</taxon>
        <taxon>Enterobacillus</taxon>
    </lineage>
</organism>
<evidence type="ECO:0000256" key="3">
    <source>
        <dbReference type="ARBA" id="ARBA00023163"/>
    </source>
</evidence>
<dbReference type="Pfam" id="PF12833">
    <property type="entry name" value="HTH_18"/>
    <property type="match status" value="1"/>
</dbReference>
<comment type="caution">
    <text evidence="5">The sequence shown here is derived from an EMBL/GenBank/DDBJ whole genome shotgun (WGS) entry which is preliminary data.</text>
</comment>
<evidence type="ECO:0000256" key="2">
    <source>
        <dbReference type="ARBA" id="ARBA00023125"/>
    </source>
</evidence>
<keyword evidence="3" id="KW-0804">Transcription</keyword>
<protein>
    <submittedName>
        <fullName evidence="5">Helix-turn-helix protein</fullName>
    </submittedName>
</protein>
<evidence type="ECO:0000313" key="5">
    <source>
        <dbReference type="EMBL" id="RDK92774.1"/>
    </source>
</evidence>
<evidence type="ECO:0000256" key="1">
    <source>
        <dbReference type="ARBA" id="ARBA00023015"/>
    </source>
</evidence>
<dbReference type="AlphaFoldDB" id="A0A370QU49"/>
<dbReference type="PROSITE" id="PS01124">
    <property type="entry name" value="HTH_ARAC_FAMILY_2"/>
    <property type="match status" value="1"/>
</dbReference>
<sequence>MRETPEQHARYKHFAAMLAQWIENNLETKLDISVVAVKAGYSRWHLQRIFKSVTGQSLATYIRLRRLTASALMLRSSQETILSIAMRYHFDSQQSFSRTFKKHFGQAPQSYRRQTDIDDAKLFLPYAPEQRQAAEERAVKTLPMPGYAAETKRPAYSGARL</sequence>
<keyword evidence="6" id="KW-1185">Reference proteome</keyword>
<dbReference type="SMART" id="SM00342">
    <property type="entry name" value="HTH_ARAC"/>
    <property type="match status" value="1"/>
</dbReference>
<evidence type="ECO:0000259" key="4">
    <source>
        <dbReference type="PROSITE" id="PS01124"/>
    </source>
</evidence>
<evidence type="ECO:0000313" key="6">
    <source>
        <dbReference type="Proteomes" id="UP000254848"/>
    </source>
</evidence>
<dbReference type="GO" id="GO:0003700">
    <property type="term" value="F:DNA-binding transcription factor activity"/>
    <property type="evidence" value="ECO:0007669"/>
    <property type="project" value="InterPro"/>
</dbReference>